<dbReference type="HOGENOM" id="CLU_1400755_0_0_0"/>
<dbReference type="Proteomes" id="UP000000343">
    <property type="component" value="Chromosome"/>
</dbReference>
<name>E8WYH3_GRATM</name>
<reference evidence="2" key="1">
    <citation type="submission" date="2011-01" db="EMBL/GenBank/DDBJ databases">
        <title>Complete sequence of chromosome of Acidobacterium sp. MP5ACTX9.</title>
        <authorList>
            <consortium name="US DOE Joint Genome Institute"/>
            <person name="Lucas S."/>
            <person name="Copeland A."/>
            <person name="Lapidus A."/>
            <person name="Cheng J.-F."/>
            <person name="Goodwin L."/>
            <person name="Pitluck S."/>
            <person name="Teshima H."/>
            <person name="Detter J.C."/>
            <person name="Han C."/>
            <person name="Tapia R."/>
            <person name="Land M."/>
            <person name="Hauser L."/>
            <person name="Kyrpides N."/>
            <person name="Ivanova N."/>
            <person name="Ovchinnikova G."/>
            <person name="Pagani I."/>
            <person name="Rawat S.R."/>
            <person name="Mannisto M."/>
            <person name="Haggblom M.M."/>
            <person name="Woyke T."/>
        </authorList>
    </citation>
    <scope>NUCLEOTIDE SEQUENCE [LARGE SCALE GENOMIC DNA]</scope>
    <source>
        <strain evidence="2">MP5ACTX9</strain>
    </source>
</reference>
<sequence length="196" mass="21071">MTSPSTWTAQILTTPPLIAPARHFIYPQQIPGEEDALARGALNLLIQPVQGGTYLITCALGFKDPSLPTAIHPCPNPDEICAIAGGYAYLSNTLHPETCTLLPLKPVVEFHQTPEALIFIGFHTIIAWGREGLLWQTFRLSYEGLKVTAVTETLIEGLGWDLMTDKEIPFAVDLATGHHSGGAFPPSATSSTAGKP</sequence>
<evidence type="ECO:0000313" key="2">
    <source>
        <dbReference type="Proteomes" id="UP000000343"/>
    </source>
</evidence>
<accession>E8WYH3</accession>
<dbReference type="OrthoDB" id="115567at2"/>
<dbReference type="KEGG" id="acm:AciX9_2856"/>
<organism evidence="2">
    <name type="scientific">Granulicella tundricola (strain ATCC BAA-1859 / DSM 23138 / MP5ACTX9)</name>
    <dbReference type="NCBI Taxonomy" id="1198114"/>
    <lineage>
        <taxon>Bacteria</taxon>
        <taxon>Pseudomonadati</taxon>
        <taxon>Acidobacteriota</taxon>
        <taxon>Terriglobia</taxon>
        <taxon>Terriglobales</taxon>
        <taxon>Acidobacteriaceae</taxon>
        <taxon>Granulicella</taxon>
    </lineage>
</organism>
<proteinExistence type="predicted"/>
<dbReference type="eggNOG" id="ENOG502ZPHV">
    <property type="taxonomic scope" value="Bacteria"/>
</dbReference>
<evidence type="ECO:0000313" key="1">
    <source>
        <dbReference type="EMBL" id="ADW69879.1"/>
    </source>
</evidence>
<gene>
    <name evidence="1" type="ordered locus">AciX9_2856</name>
</gene>
<dbReference type="PaxDb" id="1198114-AciX9_2856"/>
<dbReference type="RefSeq" id="WP_013581194.1">
    <property type="nucleotide sequence ID" value="NC_015064.1"/>
</dbReference>
<dbReference type="AlphaFoldDB" id="E8WYH3"/>
<protein>
    <submittedName>
        <fullName evidence="1">Uncharacterized protein</fullName>
    </submittedName>
</protein>
<dbReference type="EMBL" id="CP002480">
    <property type="protein sequence ID" value="ADW69879.1"/>
    <property type="molecule type" value="Genomic_DNA"/>
</dbReference>
<keyword evidence="2" id="KW-1185">Reference proteome</keyword>
<dbReference type="STRING" id="1198114.AciX9_2856"/>